<keyword evidence="8" id="KW-1185">Reference proteome</keyword>
<dbReference type="RefSeq" id="WP_047887254.1">
    <property type="nucleotide sequence ID" value="NZ_CP071325.1"/>
</dbReference>
<evidence type="ECO:0000256" key="5">
    <source>
        <dbReference type="ARBA" id="ARBA00023136"/>
    </source>
</evidence>
<dbReference type="PANTHER" id="PTHR23427:SF2">
    <property type="entry name" value="SURFEIT LOCUS PROTEIN 1"/>
    <property type="match status" value="1"/>
</dbReference>
<dbReference type="CDD" id="cd06662">
    <property type="entry name" value="SURF1"/>
    <property type="match status" value="1"/>
</dbReference>
<keyword evidence="3 6" id="KW-0812">Transmembrane</keyword>
<evidence type="ECO:0000256" key="1">
    <source>
        <dbReference type="ARBA" id="ARBA00004370"/>
    </source>
</evidence>
<feature type="transmembrane region" description="Helical" evidence="6">
    <location>
        <begin position="199"/>
        <end position="220"/>
    </location>
</feature>
<evidence type="ECO:0000256" key="6">
    <source>
        <dbReference type="RuleBase" id="RU363076"/>
    </source>
</evidence>
<reference evidence="7 8" key="1">
    <citation type="submission" date="2015-05" db="EMBL/GenBank/DDBJ databases">
        <title>Photobacterium galathea sp. nov.</title>
        <authorList>
            <person name="Machado H."/>
            <person name="Gram L."/>
        </authorList>
    </citation>
    <scope>NUCLEOTIDE SEQUENCE [LARGE SCALE GENOMIC DNA]</scope>
    <source>
        <strain evidence="7 8">DSM 22954</strain>
    </source>
</reference>
<gene>
    <name evidence="7" type="ORF">ABT57_21185</name>
</gene>
<evidence type="ECO:0000256" key="3">
    <source>
        <dbReference type="ARBA" id="ARBA00022692"/>
    </source>
</evidence>
<keyword evidence="5 6" id="KW-0472">Membrane</keyword>
<organism evidence="7 8">
    <name type="scientific">Photobacterium ganghwense</name>
    <dbReference type="NCBI Taxonomy" id="320778"/>
    <lineage>
        <taxon>Bacteria</taxon>
        <taxon>Pseudomonadati</taxon>
        <taxon>Pseudomonadota</taxon>
        <taxon>Gammaproteobacteria</taxon>
        <taxon>Vibrionales</taxon>
        <taxon>Vibrionaceae</taxon>
        <taxon>Photobacterium</taxon>
    </lineage>
</organism>
<dbReference type="InterPro" id="IPR002994">
    <property type="entry name" value="Surf1/Shy1"/>
</dbReference>
<dbReference type="PATRIC" id="fig|320778.3.peg.4552"/>
<dbReference type="GO" id="GO:0005886">
    <property type="term" value="C:plasma membrane"/>
    <property type="evidence" value="ECO:0007669"/>
    <property type="project" value="UniProtKB-SubCell"/>
</dbReference>
<evidence type="ECO:0000313" key="8">
    <source>
        <dbReference type="Proteomes" id="UP000035909"/>
    </source>
</evidence>
<dbReference type="OrthoDB" id="9789940at2"/>
<sequence>MRRIGFILFTVAVLVTLVKLGLWQMSRAQEKEQLNHVLQFRSEQMYYSIASLPADPRWYSLTLRGQFDHSRAVLLDNQMYRGQPGYHVLYPFMSENSWVMVNLGWIAAPPYRDQIPVLPELHGEVRISGIIAPPSTLLELAPEQLGEGFPLRVQNINLAALRERTGLPLPPWVLQIDPDSPVALEQTWIPVVTGPQKHYAYALQWFLMALAVSGLAVWWLRRSKV</sequence>
<dbReference type="Pfam" id="PF02104">
    <property type="entry name" value="SURF1"/>
    <property type="match status" value="1"/>
</dbReference>
<comment type="caution">
    <text evidence="6">Lacks conserved residue(s) required for the propagation of feature annotation.</text>
</comment>
<dbReference type="EMBL" id="LDOU01000024">
    <property type="protein sequence ID" value="KLV05734.1"/>
    <property type="molecule type" value="Genomic_DNA"/>
</dbReference>
<proteinExistence type="inferred from homology"/>
<dbReference type="InterPro" id="IPR045214">
    <property type="entry name" value="Surf1/Surf4"/>
</dbReference>
<evidence type="ECO:0000313" key="7">
    <source>
        <dbReference type="EMBL" id="KLV05734.1"/>
    </source>
</evidence>
<dbReference type="STRING" id="320778.ABT57_21185"/>
<evidence type="ECO:0000256" key="2">
    <source>
        <dbReference type="ARBA" id="ARBA00007165"/>
    </source>
</evidence>
<name>A0A0J1H1P6_9GAMM</name>
<keyword evidence="6" id="KW-1003">Cell membrane</keyword>
<dbReference type="PANTHER" id="PTHR23427">
    <property type="entry name" value="SURFEIT LOCUS PROTEIN"/>
    <property type="match status" value="1"/>
</dbReference>
<comment type="subcellular location">
    <subcellularLocation>
        <location evidence="6">Cell membrane</location>
        <topology evidence="6">Multi-pass membrane protein</topology>
    </subcellularLocation>
    <subcellularLocation>
        <location evidence="1">Membrane</location>
    </subcellularLocation>
</comment>
<evidence type="ECO:0000256" key="4">
    <source>
        <dbReference type="ARBA" id="ARBA00022989"/>
    </source>
</evidence>
<dbReference type="PROSITE" id="PS50895">
    <property type="entry name" value="SURF1"/>
    <property type="match status" value="1"/>
</dbReference>
<accession>A0A0J1H1P6</accession>
<dbReference type="Proteomes" id="UP000035909">
    <property type="component" value="Unassembled WGS sequence"/>
</dbReference>
<dbReference type="AlphaFoldDB" id="A0A0J1H1P6"/>
<comment type="caution">
    <text evidence="7">The sequence shown here is derived from an EMBL/GenBank/DDBJ whole genome shotgun (WGS) entry which is preliminary data.</text>
</comment>
<comment type="similarity">
    <text evidence="2 6">Belongs to the SURF1 family.</text>
</comment>
<keyword evidence="4 6" id="KW-1133">Transmembrane helix</keyword>
<protein>
    <recommendedName>
        <fullName evidence="6">SURF1-like protein</fullName>
    </recommendedName>
</protein>